<evidence type="ECO:0008006" key="4">
    <source>
        <dbReference type="Google" id="ProtNLM"/>
    </source>
</evidence>
<comment type="caution">
    <text evidence="2">The sequence shown here is derived from an EMBL/GenBank/DDBJ whole genome shotgun (WGS) entry which is preliminary data.</text>
</comment>
<dbReference type="RefSeq" id="WP_111541459.1">
    <property type="nucleotide sequence ID" value="NZ_QKYV01000006.1"/>
</dbReference>
<evidence type="ECO:0000256" key="1">
    <source>
        <dbReference type="SAM" id="SignalP"/>
    </source>
</evidence>
<proteinExistence type="predicted"/>
<dbReference type="EMBL" id="QKYV01000006">
    <property type="protein sequence ID" value="PZW39027.1"/>
    <property type="molecule type" value="Genomic_DNA"/>
</dbReference>
<reference evidence="2 3" key="1">
    <citation type="submission" date="2018-06" db="EMBL/GenBank/DDBJ databases">
        <title>Genomic Encyclopedia of Archaeal and Bacterial Type Strains, Phase II (KMG-II): from individual species to whole genera.</title>
        <authorList>
            <person name="Goeker M."/>
        </authorList>
    </citation>
    <scope>NUCLEOTIDE SEQUENCE [LARGE SCALE GENOMIC DNA]</scope>
    <source>
        <strain evidence="2 3">DSM 15361</strain>
    </source>
</reference>
<protein>
    <recommendedName>
        <fullName evidence="4">Tissue inhibitor of metalloproteinase</fullName>
    </recommendedName>
</protein>
<name>A0A2W7II83_9FLAO</name>
<sequence>MKKTVLIFFLIAFSSKSFACICTKFWNEWNKQQTLEVINYSDLIFIGELKTIADDCYEFEITDVFNGNVKKGEIVTGYYVTSCSDMPYVKGKYLIYGNYIRSDGKNILNYSQCSPSKKISDIKTKLESEYLKKEVELLNECFDKKVTTEK</sequence>
<gene>
    <name evidence="2" type="ORF">LX95_02165</name>
</gene>
<evidence type="ECO:0000313" key="2">
    <source>
        <dbReference type="EMBL" id="PZW39027.1"/>
    </source>
</evidence>
<keyword evidence="3" id="KW-1185">Reference proteome</keyword>
<keyword evidence="1" id="KW-0732">Signal</keyword>
<dbReference type="Proteomes" id="UP000249542">
    <property type="component" value="Unassembled WGS sequence"/>
</dbReference>
<dbReference type="AlphaFoldDB" id="A0A2W7II83"/>
<feature type="signal peptide" evidence="1">
    <location>
        <begin position="1"/>
        <end position="19"/>
    </location>
</feature>
<evidence type="ECO:0000313" key="3">
    <source>
        <dbReference type="Proteomes" id="UP000249542"/>
    </source>
</evidence>
<feature type="chain" id="PRO_5015873371" description="Tissue inhibitor of metalloproteinase" evidence="1">
    <location>
        <begin position="20"/>
        <end position="150"/>
    </location>
</feature>
<accession>A0A2W7II83</accession>
<organism evidence="2 3">
    <name type="scientific">Mesonia algae</name>
    <dbReference type="NCBI Taxonomy" id="213248"/>
    <lineage>
        <taxon>Bacteria</taxon>
        <taxon>Pseudomonadati</taxon>
        <taxon>Bacteroidota</taxon>
        <taxon>Flavobacteriia</taxon>
        <taxon>Flavobacteriales</taxon>
        <taxon>Flavobacteriaceae</taxon>
        <taxon>Mesonia</taxon>
    </lineage>
</organism>